<proteinExistence type="predicted"/>
<gene>
    <name evidence="1" type="ORF">Msi02_36850</name>
</gene>
<reference evidence="1 2" key="1">
    <citation type="submission" date="2021-01" db="EMBL/GenBank/DDBJ databases">
        <title>Whole genome shotgun sequence of Microbispora siamensis NBRC 104113.</title>
        <authorList>
            <person name="Komaki H."/>
            <person name="Tamura T."/>
        </authorList>
    </citation>
    <scope>NUCLEOTIDE SEQUENCE [LARGE SCALE GENOMIC DNA]</scope>
    <source>
        <strain evidence="1 2">NBRC 104113</strain>
    </source>
</reference>
<comment type="caution">
    <text evidence="1">The sequence shown here is derived from an EMBL/GenBank/DDBJ whole genome shotgun (WGS) entry which is preliminary data.</text>
</comment>
<evidence type="ECO:0000313" key="1">
    <source>
        <dbReference type="EMBL" id="GIH62868.1"/>
    </source>
</evidence>
<organism evidence="1 2">
    <name type="scientific">Microbispora siamensis</name>
    <dbReference type="NCBI Taxonomy" id="564413"/>
    <lineage>
        <taxon>Bacteria</taxon>
        <taxon>Bacillati</taxon>
        <taxon>Actinomycetota</taxon>
        <taxon>Actinomycetes</taxon>
        <taxon>Streptosporangiales</taxon>
        <taxon>Streptosporangiaceae</taxon>
        <taxon>Microbispora</taxon>
    </lineage>
</organism>
<accession>A0ABQ4GNA3</accession>
<sequence length="62" mass="6952">MQRLSVVYICSRPRRRATSLTGTPPETSTWRWVPQIVEPQPLGRALGDVRHGLSVGRELLAV</sequence>
<dbReference type="Proteomes" id="UP000660454">
    <property type="component" value="Unassembled WGS sequence"/>
</dbReference>
<dbReference type="EMBL" id="BOOF01000019">
    <property type="protein sequence ID" value="GIH62868.1"/>
    <property type="molecule type" value="Genomic_DNA"/>
</dbReference>
<evidence type="ECO:0000313" key="2">
    <source>
        <dbReference type="Proteomes" id="UP000660454"/>
    </source>
</evidence>
<name>A0ABQ4GNA3_9ACTN</name>
<protein>
    <submittedName>
        <fullName evidence="1">Uncharacterized protein</fullName>
    </submittedName>
</protein>
<keyword evidence="2" id="KW-1185">Reference proteome</keyword>